<dbReference type="Proteomes" id="UP000077521">
    <property type="component" value="Unassembled WGS sequence"/>
</dbReference>
<dbReference type="SUPFAM" id="SSF81665">
    <property type="entry name" value="Calcium ATPase, transmembrane domain M"/>
    <property type="match status" value="1"/>
</dbReference>
<organism evidence="3 4">
    <name type="scientific">Tilletia indica</name>
    <dbReference type="NCBI Taxonomy" id="43049"/>
    <lineage>
        <taxon>Eukaryota</taxon>
        <taxon>Fungi</taxon>
        <taxon>Dikarya</taxon>
        <taxon>Basidiomycota</taxon>
        <taxon>Ustilaginomycotina</taxon>
        <taxon>Exobasidiomycetes</taxon>
        <taxon>Tilletiales</taxon>
        <taxon>Tilletiaceae</taxon>
        <taxon>Tilletia</taxon>
    </lineage>
</organism>
<feature type="region of interest" description="Disordered" evidence="1">
    <location>
        <begin position="1"/>
        <end position="20"/>
    </location>
</feature>
<name>A0A8T8SQT7_9BASI</name>
<keyword evidence="4" id="KW-1185">Reference proteome</keyword>
<protein>
    <recommendedName>
        <fullName evidence="2">Cation-transporting P-type ATPase N-terminal domain-containing protein</fullName>
    </recommendedName>
</protein>
<evidence type="ECO:0000313" key="4">
    <source>
        <dbReference type="Proteomes" id="UP000077521"/>
    </source>
</evidence>
<dbReference type="InterPro" id="IPR023298">
    <property type="entry name" value="ATPase_P-typ_TM_dom_sf"/>
</dbReference>
<evidence type="ECO:0000256" key="1">
    <source>
        <dbReference type="SAM" id="MobiDB-lite"/>
    </source>
</evidence>
<feature type="compositionally biased region" description="Low complexity" evidence="1">
    <location>
        <begin position="1"/>
        <end position="18"/>
    </location>
</feature>
<dbReference type="EMBL" id="LWDF02000500">
    <property type="protein sequence ID" value="KAE8246234.1"/>
    <property type="molecule type" value="Genomic_DNA"/>
</dbReference>
<dbReference type="SMART" id="SM00831">
    <property type="entry name" value="Cation_ATPase_N"/>
    <property type="match status" value="1"/>
</dbReference>
<comment type="caution">
    <text evidence="3">The sequence shown here is derived from an EMBL/GenBank/DDBJ whole genome shotgun (WGS) entry which is preliminary data.</text>
</comment>
<gene>
    <name evidence="3" type="ORF">A4X13_0g5878</name>
</gene>
<reference evidence="3" key="1">
    <citation type="submission" date="2016-04" db="EMBL/GenBank/DDBJ databases">
        <authorList>
            <person name="Nguyen H.D."/>
            <person name="Samba Siva P."/>
            <person name="Cullis J."/>
            <person name="Levesque C.A."/>
            <person name="Hambleton S."/>
        </authorList>
    </citation>
    <scope>NUCLEOTIDE SEQUENCE</scope>
    <source>
        <strain evidence="3">DAOMC 236416</strain>
    </source>
</reference>
<reference evidence="3" key="2">
    <citation type="journal article" date="2019" name="IMA Fungus">
        <title>Genome sequencing and comparison of five Tilletia species to identify candidate genes for the detection of regulated species infecting wheat.</title>
        <authorList>
            <person name="Nguyen H.D.T."/>
            <person name="Sultana T."/>
            <person name="Kesanakurti P."/>
            <person name="Hambleton S."/>
        </authorList>
    </citation>
    <scope>NUCLEOTIDE SEQUENCE</scope>
    <source>
        <strain evidence="3">DAOMC 236416</strain>
    </source>
</reference>
<evidence type="ECO:0000259" key="2">
    <source>
        <dbReference type="SMART" id="SM00831"/>
    </source>
</evidence>
<proteinExistence type="predicted"/>
<evidence type="ECO:0000313" key="3">
    <source>
        <dbReference type="EMBL" id="KAE8246234.1"/>
    </source>
</evidence>
<accession>A0A8T8SQT7</accession>
<sequence>MAAATPQTTPSTTPASPQRKAELPLTNHLPMGNLALWPRRQHRRLAAIKELNNAHSLPDDVNCAHFGIHSKGGLEPAEIEKCQRDFGPNQLTGPTRAPALVNLARQVFIALNLVLIAPSSLALLLWRRSKVPSVNGLGIEESALTGAALSLRPRSPLAVQWVQSSPRPTTLKPVTSAAQTGSDSLPLVEVLMPKNADQDASVTTISV</sequence>
<feature type="domain" description="Cation-transporting P-type ATPase N-terminal" evidence="2">
    <location>
        <begin position="53"/>
        <end position="127"/>
    </location>
</feature>
<dbReference type="Pfam" id="PF00690">
    <property type="entry name" value="Cation_ATPase_N"/>
    <property type="match status" value="1"/>
</dbReference>
<dbReference type="AlphaFoldDB" id="A0A8T8SQT7"/>
<dbReference type="InterPro" id="IPR004014">
    <property type="entry name" value="ATPase_P-typ_cation-transptr_N"/>
</dbReference>